<dbReference type="OrthoDB" id="9766390at2"/>
<dbReference type="KEGG" id="app:CAP2UW1_2316"/>
<name>C7RQ21_ACCRE</name>
<feature type="domain" description="AsmA" evidence="1">
    <location>
        <begin position="365"/>
        <end position="662"/>
    </location>
</feature>
<dbReference type="eggNOG" id="COG2982">
    <property type="taxonomic scope" value="Bacteria"/>
</dbReference>
<dbReference type="PANTHER" id="PTHR30441:SF4">
    <property type="entry name" value="PROTEIN ASMA"/>
    <property type="match status" value="1"/>
</dbReference>
<dbReference type="PANTHER" id="PTHR30441">
    <property type="entry name" value="DUF748 DOMAIN-CONTAINING PROTEIN"/>
    <property type="match status" value="1"/>
</dbReference>
<protein>
    <submittedName>
        <fullName evidence="2">AsmA family protein</fullName>
    </submittedName>
</protein>
<dbReference type="STRING" id="522306.CAP2UW1_2316"/>
<organism evidence="2">
    <name type="scientific">Accumulibacter regalis</name>
    <dbReference type="NCBI Taxonomy" id="522306"/>
    <lineage>
        <taxon>Bacteria</taxon>
        <taxon>Pseudomonadati</taxon>
        <taxon>Pseudomonadota</taxon>
        <taxon>Betaproteobacteria</taxon>
        <taxon>Candidatus Accumulibacter</taxon>
    </lineage>
</organism>
<gene>
    <name evidence="2" type="ordered locus">CAP2UW1_2316</name>
</gene>
<evidence type="ECO:0000313" key="2">
    <source>
        <dbReference type="EMBL" id="ACV35607.1"/>
    </source>
</evidence>
<reference evidence="2" key="1">
    <citation type="submission" date="2009-08" db="EMBL/GenBank/DDBJ databases">
        <authorList>
            <consortium name="US DOE Joint Genome Institute"/>
            <person name="Lucas S."/>
            <person name="Copeland A."/>
            <person name="Lapidus A."/>
            <person name="Glavina del Rio T."/>
            <person name="Dalin E."/>
            <person name="Tice H."/>
            <person name="Bruce D."/>
            <person name="Barry K."/>
            <person name="Pitluck S."/>
            <person name="Lowry S."/>
            <person name="Larimer F."/>
            <person name="Land M."/>
            <person name="Hauser L."/>
            <person name="Kyrpides N."/>
            <person name="Ivanova N."/>
            <person name="McMahon K.D."/>
            <person name="Hugenholtz P."/>
        </authorList>
    </citation>
    <scope>NUCLEOTIDE SEQUENCE</scope>
    <source>
        <strain evidence="2">UW-1</strain>
    </source>
</reference>
<accession>C7RQ21</accession>
<dbReference type="Pfam" id="PF05170">
    <property type="entry name" value="AsmA"/>
    <property type="match status" value="2"/>
</dbReference>
<reference evidence="2" key="2">
    <citation type="submission" date="2009-09" db="EMBL/GenBank/DDBJ databases">
        <title>Complete sequence of chromosome of Candidatus Accumulibacter phosphatis clade IIA str. UW-1.</title>
        <authorList>
            <consortium name="US DOE Joint Genome Institute"/>
            <person name="Martin H.G."/>
            <person name="Ivanova N."/>
            <person name="Kunin V."/>
            <person name="Warnecke F."/>
            <person name="Barry K."/>
            <person name="He S."/>
            <person name="Salamov A."/>
            <person name="Szeto E."/>
            <person name="Dalin E."/>
            <person name="Pangilinan J.L."/>
            <person name="Lapidus A."/>
            <person name="Lowry S."/>
            <person name="Kyrpides N.C."/>
            <person name="McMahon K.D."/>
            <person name="Hugenholtz P."/>
        </authorList>
    </citation>
    <scope>NUCLEOTIDE SEQUENCE [LARGE SCALE GENOMIC DNA]</scope>
    <source>
        <strain evidence="2">UW-1</strain>
    </source>
</reference>
<dbReference type="GO" id="GO:0005886">
    <property type="term" value="C:plasma membrane"/>
    <property type="evidence" value="ECO:0007669"/>
    <property type="project" value="TreeGrafter"/>
</dbReference>
<dbReference type="InterPro" id="IPR007844">
    <property type="entry name" value="AsmA"/>
</dbReference>
<sequence length="771" mass="79307" precursor="true">MKVLRYAAIGFAAILGLAVLAIGVVALVFDANRYKADLVRIVQERTGRVLAIDGNLRLTFFPQIGVVIERLALSGPAGAGKFASVGEARLGLALLPLLTGTVVANHVELADLDVELVKRADGTTNFEDLAPSHGHPAPAALPGQPAKPVAPLALEIDAIRLRHATIVWRDEASGRSLRLTGFDARSGRIAQGARGQVEIATRVEASEPTLKVDLKGSAGYRLDFARGAFAFDDVDLRLAGDAPADVGLVAMLRGDVEVDPARDLVDIAKLSVALTTRDGLDLKASVPKLRLTSTGAVGEAASAELKLVRPVRTLTARLELSALAAEGKQVRFARLGAEAEVKQGETTVVVKLASPLAIDYAAHTADLSSLTGELLASGPQIPKKSAKVSLSGGARVAWGKPSSVSAELAAQLDDSNLRLKIAVADFEHPAIDFAVTADQLDVGRYLALVGASSEGTAHVLQAAGAAAPAAAGGQAAAPEKAIDLTALRSLNATGSVRIGALAVRHIKAENVLLGLRAAAGRIDIAPLNANLYQGTLAGSASVNAHSNQFSMREKLTGVALGPLLRDAVGVDRLAGRGSVALDLTTTGTTLTALKRALTGSVRIDVRDGAVKGVDLGAIMRAAGSLLGSKASVEGRAKATDQTEFSELSASFAIRQGVARSDDLSGQSPLLKVTGAGSIDIATERIDYLVKAAPVGAIPIGHGRTLTVLRGVAVPVRISGSLAAPEYSVDLAQLAVESAKTGVKLTIGAAVGAPEGAVPLVKDLWHGLRGKK</sequence>
<proteinExistence type="predicted"/>
<dbReference type="HOGENOM" id="CLU_012870_0_0_4"/>
<dbReference type="InterPro" id="IPR052894">
    <property type="entry name" value="AsmA-related"/>
</dbReference>
<dbReference type="EMBL" id="CP001715">
    <property type="protein sequence ID" value="ACV35607.1"/>
    <property type="molecule type" value="Genomic_DNA"/>
</dbReference>
<evidence type="ECO:0000259" key="1">
    <source>
        <dbReference type="Pfam" id="PF05170"/>
    </source>
</evidence>
<dbReference type="GO" id="GO:0090313">
    <property type="term" value="P:regulation of protein targeting to membrane"/>
    <property type="evidence" value="ECO:0007669"/>
    <property type="project" value="TreeGrafter"/>
</dbReference>
<dbReference type="AlphaFoldDB" id="C7RQ21"/>
<feature type="domain" description="AsmA" evidence="1">
    <location>
        <begin position="2"/>
        <end position="204"/>
    </location>
</feature>